<proteinExistence type="predicted"/>
<dbReference type="AlphaFoldDB" id="A0A8B8AHM2"/>
<dbReference type="GeneID" id="111102382"/>
<evidence type="ECO:0000256" key="1">
    <source>
        <dbReference type="SAM" id="Phobius"/>
    </source>
</evidence>
<evidence type="ECO:0000313" key="3">
    <source>
        <dbReference type="Proteomes" id="UP000694844"/>
    </source>
</evidence>
<reference evidence="4" key="1">
    <citation type="submission" date="2025-08" db="UniProtKB">
        <authorList>
            <consortium name="RefSeq"/>
        </authorList>
    </citation>
    <scope>IDENTIFICATION</scope>
    <source>
        <tissue evidence="4">Whole sample</tissue>
    </source>
</reference>
<keyword evidence="1" id="KW-1133">Transmembrane helix</keyword>
<keyword evidence="1" id="KW-0812">Transmembrane</keyword>
<protein>
    <submittedName>
        <fullName evidence="4">Uncharacterized protein LOC111102382 isoform X1</fullName>
    </submittedName>
</protein>
<sequence length="235" mass="26285">MLQWRVFLHVDKAIMFFSILGFSSVFLQCVSNENGKCEGPSKCCQGYKWDEEVNKCTECQYPQYGRDCSLSCNCSETKCNTLTGCAPYNPTADTATLFLTSKPDTIEKSESTVNTPRGQYLRSTLLAIPSTSQDLIVSTLSNVHIQKNNNGTSIVLVSSTEMDVHSERKALNVLLLRFIYSLSPITGVLLVLYVSLKVNDFTKKRRALRLPATKHTTENHYDEIELTTITNSGFP</sequence>
<dbReference type="RefSeq" id="XP_022290791.1">
    <property type="nucleotide sequence ID" value="XM_022435083.1"/>
</dbReference>
<name>A0A8B8AHM2_CRAVI</name>
<evidence type="ECO:0000256" key="2">
    <source>
        <dbReference type="SAM" id="SignalP"/>
    </source>
</evidence>
<feature type="signal peptide" evidence="2">
    <location>
        <begin position="1"/>
        <end position="32"/>
    </location>
</feature>
<gene>
    <name evidence="4" type="primary">LOC111102382</name>
</gene>
<dbReference type="Proteomes" id="UP000694844">
    <property type="component" value="Chromosome 7"/>
</dbReference>
<organism evidence="3 4">
    <name type="scientific">Crassostrea virginica</name>
    <name type="common">Eastern oyster</name>
    <dbReference type="NCBI Taxonomy" id="6565"/>
    <lineage>
        <taxon>Eukaryota</taxon>
        <taxon>Metazoa</taxon>
        <taxon>Spiralia</taxon>
        <taxon>Lophotrochozoa</taxon>
        <taxon>Mollusca</taxon>
        <taxon>Bivalvia</taxon>
        <taxon>Autobranchia</taxon>
        <taxon>Pteriomorphia</taxon>
        <taxon>Ostreida</taxon>
        <taxon>Ostreoidea</taxon>
        <taxon>Ostreidae</taxon>
        <taxon>Crassostrea</taxon>
    </lineage>
</organism>
<dbReference type="KEGG" id="cvn:111102382"/>
<keyword evidence="1" id="KW-0472">Membrane</keyword>
<evidence type="ECO:0000313" key="4">
    <source>
        <dbReference type="RefSeq" id="XP_022290791.1"/>
    </source>
</evidence>
<feature type="chain" id="PRO_5034184802" evidence="2">
    <location>
        <begin position="33"/>
        <end position="235"/>
    </location>
</feature>
<feature type="transmembrane region" description="Helical" evidence="1">
    <location>
        <begin position="174"/>
        <end position="196"/>
    </location>
</feature>
<keyword evidence="2" id="KW-0732">Signal</keyword>
<keyword evidence="3" id="KW-1185">Reference proteome</keyword>
<accession>A0A8B8AHM2</accession>